<organism evidence="1 2">
    <name type="scientific">Pluteus cervinus</name>
    <dbReference type="NCBI Taxonomy" id="181527"/>
    <lineage>
        <taxon>Eukaryota</taxon>
        <taxon>Fungi</taxon>
        <taxon>Dikarya</taxon>
        <taxon>Basidiomycota</taxon>
        <taxon>Agaricomycotina</taxon>
        <taxon>Agaricomycetes</taxon>
        <taxon>Agaricomycetidae</taxon>
        <taxon>Agaricales</taxon>
        <taxon>Pluteineae</taxon>
        <taxon>Pluteaceae</taxon>
        <taxon>Pluteus</taxon>
    </lineage>
</organism>
<name>A0ACD3B539_9AGAR</name>
<dbReference type="EMBL" id="ML208280">
    <property type="protein sequence ID" value="TFK72921.1"/>
    <property type="molecule type" value="Genomic_DNA"/>
</dbReference>
<sequence>MDLRLIYWRKFTCTAQTNPESFDCGGSESETESRTRSFPASRRSQPNLIPIRAANAAILLPGALIVGIAQHAPCPGKVCHKTPHPNLNDERVRMFPIDEDHVWT</sequence>
<gene>
    <name evidence="1" type="ORF">BDN72DRAFT_835571</name>
</gene>
<protein>
    <submittedName>
        <fullName evidence="1">Uncharacterized protein</fullName>
    </submittedName>
</protein>
<keyword evidence="2" id="KW-1185">Reference proteome</keyword>
<dbReference type="Proteomes" id="UP000308600">
    <property type="component" value="Unassembled WGS sequence"/>
</dbReference>
<evidence type="ECO:0000313" key="2">
    <source>
        <dbReference type="Proteomes" id="UP000308600"/>
    </source>
</evidence>
<accession>A0ACD3B539</accession>
<reference evidence="1 2" key="1">
    <citation type="journal article" date="2019" name="Nat. Ecol. Evol.">
        <title>Megaphylogeny resolves global patterns of mushroom evolution.</title>
        <authorList>
            <person name="Varga T."/>
            <person name="Krizsan K."/>
            <person name="Foldi C."/>
            <person name="Dima B."/>
            <person name="Sanchez-Garcia M."/>
            <person name="Sanchez-Ramirez S."/>
            <person name="Szollosi G.J."/>
            <person name="Szarkandi J.G."/>
            <person name="Papp V."/>
            <person name="Albert L."/>
            <person name="Andreopoulos W."/>
            <person name="Angelini C."/>
            <person name="Antonin V."/>
            <person name="Barry K.W."/>
            <person name="Bougher N.L."/>
            <person name="Buchanan P."/>
            <person name="Buyck B."/>
            <person name="Bense V."/>
            <person name="Catcheside P."/>
            <person name="Chovatia M."/>
            <person name="Cooper J."/>
            <person name="Damon W."/>
            <person name="Desjardin D."/>
            <person name="Finy P."/>
            <person name="Geml J."/>
            <person name="Haridas S."/>
            <person name="Hughes K."/>
            <person name="Justo A."/>
            <person name="Karasinski D."/>
            <person name="Kautmanova I."/>
            <person name="Kiss B."/>
            <person name="Kocsube S."/>
            <person name="Kotiranta H."/>
            <person name="LaButti K.M."/>
            <person name="Lechner B.E."/>
            <person name="Liimatainen K."/>
            <person name="Lipzen A."/>
            <person name="Lukacs Z."/>
            <person name="Mihaltcheva S."/>
            <person name="Morgado L.N."/>
            <person name="Niskanen T."/>
            <person name="Noordeloos M.E."/>
            <person name="Ohm R.A."/>
            <person name="Ortiz-Santana B."/>
            <person name="Ovrebo C."/>
            <person name="Racz N."/>
            <person name="Riley R."/>
            <person name="Savchenko A."/>
            <person name="Shiryaev A."/>
            <person name="Soop K."/>
            <person name="Spirin V."/>
            <person name="Szebenyi C."/>
            <person name="Tomsovsky M."/>
            <person name="Tulloss R.E."/>
            <person name="Uehling J."/>
            <person name="Grigoriev I.V."/>
            <person name="Vagvolgyi C."/>
            <person name="Papp T."/>
            <person name="Martin F.M."/>
            <person name="Miettinen O."/>
            <person name="Hibbett D.S."/>
            <person name="Nagy L.G."/>
        </authorList>
    </citation>
    <scope>NUCLEOTIDE SEQUENCE [LARGE SCALE GENOMIC DNA]</scope>
    <source>
        <strain evidence="1 2">NL-1719</strain>
    </source>
</reference>
<proteinExistence type="predicted"/>
<evidence type="ECO:0000313" key="1">
    <source>
        <dbReference type="EMBL" id="TFK72921.1"/>
    </source>
</evidence>